<proteinExistence type="predicted"/>
<evidence type="ECO:0000313" key="3">
    <source>
        <dbReference type="Proteomes" id="UP000823775"/>
    </source>
</evidence>
<feature type="region of interest" description="Disordered" evidence="1">
    <location>
        <begin position="214"/>
        <end position="233"/>
    </location>
</feature>
<dbReference type="Proteomes" id="UP000823775">
    <property type="component" value="Unassembled WGS sequence"/>
</dbReference>
<keyword evidence="3" id="KW-1185">Reference proteome</keyword>
<gene>
    <name evidence="2" type="ORF">HAX54_043785</name>
</gene>
<feature type="compositionally biased region" description="Basic and acidic residues" evidence="1">
    <location>
        <begin position="219"/>
        <end position="233"/>
    </location>
</feature>
<comment type="caution">
    <text evidence="2">The sequence shown here is derived from an EMBL/GenBank/DDBJ whole genome shotgun (WGS) entry which is preliminary data.</text>
</comment>
<evidence type="ECO:0000256" key="1">
    <source>
        <dbReference type="SAM" id="MobiDB-lite"/>
    </source>
</evidence>
<accession>A0ABS8W2V4</accession>
<name>A0ABS8W2V4_DATST</name>
<dbReference type="EMBL" id="JACEIK010006591">
    <property type="protein sequence ID" value="MCE2055946.1"/>
    <property type="molecule type" value="Genomic_DNA"/>
</dbReference>
<organism evidence="2 3">
    <name type="scientific">Datura stramonium</name>
    <name type="common">Jimsonweed</name>
    <name type="synonym">Common thornapple</name>
    <dbReference type="NCBI Taxonomy" id="4076"/>
    <lineage>
        <taxon>Eukaryota</taxon>
        <taxon>Viridiplantae</taxon>
        <taxon>Streptophyta</taxon>
        <taxon>Embryophyta</taxon>
        <taxon>Tracheophyta</taxon>
        <taxon>Spermatophyta</taxon>
        <taxon>Magnoliopsida</taxon>
        <taxon>eudicotyledons</taxon>
        <taxon>Gunneridae</taxon>
        <taxon>Pentapetalae</taxon>
        <taxon>asterids</taxon>
        <taxon>lamiids</taxon>
        <taxon>Solanales</taxon>
        <taxon>Solanaceae</taxon>
        <taxon>Solanoideae</taxon>
        <taxon>Datureae</taxon>
        <taxon>Datura</taxon>
    </lineage>
</organism>
<protein>
    <submittedName>
        <fullName evidence="2">Uncharacterized protein</fullName>
    </submittedName>
</protein>
<sequence>MAHNFAEANEILDKIMKTNREWHTRKSKDTAINYAMVMKAEKWKNEEEWDQNMTHLKIQLELITKNSTTMNTQKVHAVNAHKKVRCEHKFDAACNIQEDGPGSTQMNINAATHDCEVEFDVSIILGHPFLATARALVDAERSDLEFRLKWSGKSCSRRPVMGEGFQGLLTDFESAELKRRRLIMGRELAVGPSFEESFDDDDSSLTLSRLELDLESDGDDGKDSEIGKCPHRR</sequence>
<evidence type="ECO:0000313" key="2">
    <source>
        <dbReference type="EMBL" id="MCE2055946.1"/>
    </source>
</evidence>
<reference evidence="2 3" key="1">
    <citation type="journal article" date="2021" name="BMC Genomics">
        <title>Datura genome reveals duplications of psychoactive alkaloid biosynthetic genes and high mutation rate following tissue culture.</title>
        <authorList>
            <person name="Rajewski A."/>
            <person name="Carter-House D."/>
            <person name="Stajich J."/>
            <person name="Litt A."/>
        </authorList>
    </citation>
    <scope>NUCLEOTIDE SEQUENCE [LARGE SCALE GENOMIC DNA]</scope>
    <source>
        <strain evidence="2">AR-01</strain>
    </source>
</reference>